<evidence type="ECO:0000256" key="5">
    <source>
        <dbReference type="ARBA" id="ARBA00022729"/>
    </source>
</evidence>
<dbReference type="GO" id="GO:0005615">
    <property type="term" value="C:extracellular space"/>
    <property type="evidence" value="ECO:0007669"/>
    <property type="project" value="TreeGrafter"/>
</dbReference>
<evidence type="ECO:0000259" key="9">
    <source>
        <dbReference type="Pfam" id="PF04668"/>
    </source>
</evidence>
<evidence type="ECO:0000256" key="6">
    <source>
        <dbReference type="ARBA" id="ARBA00023180"/>
    </source>
</evidence>
<feature type="compositionally biased region" description="Acidic residues" evidence="7">
    <location>
        <begin position="227"/>
        <end position="236"/>
    </location>
</feature>
<evidence type="ECO:0000313" key="11">
    <source>
        <dbReference type="EMBL" id="KAJ6640138.1"/>
    </source>
</evidence>
<gene>
    <name evidence="11" type="primary">tsg</name>
    <name evidence="11" type="ORF">Bhyg_12887</name>
</gene>
<protein>
    <submittedName>
        <fullName evidence="11">Protein twisted gastrulation</fullName>
    </submittedName>
</protein>
<evidence type="ECO:0000259" key="10">
    <source>
        <dbReference type="Pfam" id="PF23782"/>
    </source>
</evidence>
<feature type="region of interest" description="Disordered" evidence="7">
    <location>
        <begin position="227"/>
        <end position="249"/>
    </location>
</feature>
<keyword evidence="12" id="KW-1185">Reference proteome</keyword>
<dbReference type="Pfam" id="PF23782">
    <property type="entry name" value="Tsg_N"/>
    <property type="match status" value="1"/>
</dbReference>
<keyword evidence="3" id="KW-0217">Developmental protein</keyword>
<dbReference type="Proteomes" id="UP001151699">
    <property type="component" value="Chromosome X"/>
</dbReference>
<evidence type="ECO:0000313" key="12">
    <source>
        <dbReference type="Proteomes" id="UP001151699"/>
    </source>
</evidence>
<dbReference type="InterPro" id="IPR057635">
    <property type="entry name" value="Tsg_N"/>
</dbReference>
<evidence type="ECO:0000256" key="1">
    <source>
        <dbReference type="ARBA" id="ARBA00004613"/>
    </source>
</evidence>
<dbReference type="InterPro" id="IPR006761">
    <property type="entry name" value="Tsg"/>
</dbReference>
<feature type="domain" description="Tsg C-terminal" evidence="9">
    <location>
        <begin position="86"/>
        <end position="218"/>
    </location>
</feature>
<organism evidence="11 12">
    <name type="scientific">Pseudolycoriella hygida</name>
    <dbReference type="NCBI Taxonomy" id="35572"/>
    <lineage>
        <taxon>Eukaryota</taxon>
        <taxon>Metazoa</taxon>
        <taxon>Ecdysozoa</taxon>
        <taxon>Arthropoda</taxon>
        <taxon>Hexapoda</taxon>
        <taxon>Insecta</taxon>
        <taxon>Pterygota</taxon>
        <taxon>Neoptera</taxon>
        <taxon>Endopterygota</taxon>
        <taxon>Diptera</taxon>
        <taxon>Nematocera</taxon>
        <taxon>Sciaroidea</taxon>
        <taxon>Sciaridae</taxon>
        <taxon>Pseudolycoriella</taxon>
    </lineage>
</organism>
<sequence length="249" mass="27659">MAESKTTILIVTSVVSVILLAHVVTTCNEQVCGSVVSKCMLTQSCRCDLTNCSCCKECYNCLSYLYSECCSCVEMCPKPNETRKGLSTQSHVEELEGIPGLFKALTDAGDEEGKWSTFSFPVDFDTALYGAKLDRDIKFYLHSTDQELDATIKERENIVTYNCTVAYMSQCLSWNKCKTNCQSMGATSYRWFHDGCCECVGQTCINYGINESRCVACPEVRDDDVEDMPDEDDLDFGEGNGPVEVDSNI</sequence>
<dbReference type="GO" id="GO:0030510">
    <property type="term" value="P:regulation of BMP signaling pathway"/>
    <property type="evidence" value="ECO:0007669"/>
    <property type="project" value="TreeGrafter"/>
</dbReference>
<dbReference type="InterPro" id="IPR057726">
    <property type="entry name" value="Tsg_C"/>
</dbReference>
<keyword evidence="6" id="KW-0325">Glycoprotein</keyword>
<evidence type="ECO:0000256" key="7">
    <source>
        <dbReference type="SAM" id="MobiDB-lite"/>
    </source>
</evidence>
<dbReference type="OrthoDB" id="10037323at2759"/>
<comment type="caution">
    <text evidence="11">The sequence shown here is derived from an EMBL/GenBank/DDBJ whole genome shotgun (WGS) entry which is preliminary data.</text>
</comment>
<keyword evidence="8" id="KW-1133">Transmembrane helix</keyword>
<dbReference type="PANTHER" id="PTHR12312:SF16">
    <property type="entry name" value="TWISTED GASTRULATION PROTEIN HOMOLOG 1-A-RELATED"/>
    <property type="match status" value="1"/>
</dbReference>
<dbReference type="Pfam" id="PF04668">
    <property type="entry name" value="Tsg"/>
    <property type="match status" value="1"/>
</dbReference>
<dbReference type="EMBL" id="WJQU01000003">
    <property type="protein sequence ID" value="KAJ6640138.1"/>
    <property type="molecule type" value="Genomic_DNA"/>
</dbReference>
<dbReference type="AlphaFoldDB" id="A0A9Q0S1M0"/>
<name>A0A9Q0S1M0_9DIPT</name>
<comment type="subcellular location">
    <subcellularLocation>
        <location evidence="1">Secreted</location>
    </subcellularLocation>
</comment>
<evidence type="ECO:0000256" key="4">
    <source>
        <dbReference type="ARBA" id="ARBA00022525"/>
    </source>
</evidence>
<keyword evidence="4" id="KW-0964">Secreted</keyword>
<reference evidence="11" key="1">
    <citation type="submission" date="2022-07" db="EMBL/GenBank/DDBJ databases">
        <authorList>
            <person name="Trinca V."/>
            <person name="Uliana J.V.C."/>
            <person name="Torres T.T."/>
            <person name="Ward R.J."/>
            <person name="Monesi N."/>
        </authorList>
    </citation>
    <scope>NUCLEOTIDE SEQUENCE</scope>
    <source>
        <strain evidence="11">HSMRA1968</strain>
        <tissue evidence="11">Whole embryos</tissue>
    </source>
</reference>
<keyword evidence="8" id="KW-0812">Transmembrane</keyword>
<proteinExistence type="inferred from homology"/>
<keyword evidence="5" id="KW-0732">Signal</keyword>
<evidence type="ECO:0000256" key="2">
    <source>
        <dbReference type="ARBA" id="ARBA00010047"/>
    </source>
</evidence>
<dbReference type="PANTHER" id="PTHR12312">
    <property type="entry name" value="TWISTED GASTRULATION PROTEIN HOMOLOG 1-A-RELATED"/>
    <property type="match status" value="1"/>
</dbReference>
<accession>A0A9Q0S1M0</accession>
<evidence type="ECO:0000256" key="3">
    <source>
        <dbReference type="ARBA" id="ARBA00022473"/>
    </source>
</evidence>
<evidence type="ECO:0000256" key="8">
    <source>
        <dbReference type="SAM" id="Phobius"/>
    </source>
</evidence>
<feature type="domain" description="Tsg N-terminal" evidence="10">
    <location>
        <begin position="26"/>
        <end position="82"/>
    </location>
</feature>
<feature type="transmembrane region" description="Helical" evidence="8">
    <location>
        <begin position="7"/>
        <end position="24"/>
    </location>
</feature>
<comment type="similarity">
    <text evidence="2">Belongs to the twisted gastrulation protein family.</text>
</comment>
<keyword evidence="8" id="KW-0472">Membrane</keyword>